<dbReference type="EMBL" id="RBIG01000003">
    <property type="protein sequence ID" value="RKQ68656.1"/>
    <property type="molecule type" value="Genomic_DNA"/>
</dbReference>
<dbReference type="GO" id="GO:0005524">
    <property type="term" value="F:ATP binding"/>
    <property type="evidence" value="ECO:0007669"/>
    <property type="project" value="UniProtKB-UniRule"/>
</dbReference>
<evidence type="ECO:0000256" key="2">
    <source>
        <dbReference type="ARBA" id="ARBA00009771"/>
    </source>
</evidence>
<comment type="subcellular location">
    <subcellularLocation>
        <location evidence="1 7">Cytoplasm</location>
    </subcellularLocation>
</comment>
<dbReference type="PRINTS" id="PR00300">
    <property type="entry name" value="CLPPROTEASEA"/>
</dbReference>
<evidence type="ECO:0000256" key="7">
    <source>
        <dbReference type="HAMAP-Rule" id="MF_00249"/>
    </source>
</evidence>
<dbReference type="OrthoDB" id="9804062at2"/>
<dbReference type="InterPro" id="IPR050052">
    <property type="entry name" value="ATP-dep_Clp_protease_ClpX"/>
</dbReference>
<feature type="binding site" evidence="7">
    <location>
        <position position="314"/>
    </location>
    <ligand>
        <name>ATP</name>
        <dbReference type="ChEBI" id="CHEBI:30616"/>
    </ligand>
</feature>
<reference evidence="10 11" key="1">
    <citation type="submission" date="2018-10" db="EMBL/GenBank/DDBJ databases">
        <title>Comparative analysis of microorganisms from saline springs in Andes Mountain Range, Colombia.</title>
        <authorList>
            <person name="Rubin E."/>
        </authorList>
    </citation>
    <scope>NUCLEOTIDE SEQUENCE [LARGE SCALE GENOMIC DNA]</scope>
    <source>
        <strain evidence="10 11">USBA 36</strain>
    </source>
</reference>
<evidence type="ECO:0000313" key="11">
    <source>
        <dbReference type="Proteomes" id="UP000277424"/>
    </source>
</evidence>
<dbReference type="InterPro" id="IPR001270">
    <property type="entry name" value="ClpA/B"/>
</dbReference>
<dbReference type="PANTHER" id="PTHR48102:SF3">
    <property type="entry name" value="ATP-DEPENDENT PROTEASE ATPASE SUBUNIT HSLU"/>
    <property type="match status" value="1"/>
</dbReference>
<feature type="binding site" evidence="7">
    <location>
        <position position="386"/>
    </location>
    <ligand>
        <name>ATP</name>
        <dbReference type="ChEBI" id="CHEBI:30616"/>
    </ligand>
</feature>
<evidence type="ECO:0000256" key="1">
    <source>
        <dbReference type="ARBA" id="ARBA00004496"/>
    </source>
</evidence>
<dbReference type="Pfam" id="PF00004">
    <property type="entry name" value="AAA"/>
    <property type="match status" value="1"/>
</dbReference>
<evidence type="ECO:0000256" key="4">
    <source>
        <dbReference type="ARBA" id="ARBA00022741"/>
    </source>
</evidence>
<dbReference type="InterPro" id="IPR019489">
    <property type="entry name" value="Clp_ATPase_C"/>
</dbReference>
<dbReference type="Gene3D" id="1.10.8.60">
    <property type="match status" value="1"/>
</dbReference>
<keyword evidence="6 7" id="KW-0143">Chaperone</keyword>
<dbReference type="GO" id="GO:0009376">
    <property type="term" value="C:HslUV protease complex"/>
    <property type="evidence" value="ECO:0007669"/>
    <property type="project" value="UniProtKB-UniRule"/>
</dbReference>
<dbReference type="HAMAP" id="MF_00249">
    <property type="entry name" value="HslU"/>
    <property type="match status" value="1"/>
</dbReference>
<dbReference type="Gene3D" id="3.40.50.300">
    <property type="entry name" value="P-loop containing nucleotide triphosphate hydrolases"/>
    <property type="match status" value="2"/>
</dbReference>
<comment type="similarity">
    <text evidence="2 7">Belongs to the ClpX chaperone family. HslU subfamily.</text>
</comment>
<evidence type="ECO:0000259" key="9">
    <source>
        <dbReference type="SMART" id="SM01086"/>
    </source>
</evidence>
<sequence length="436" mass="48414">MTAFSPREIVSELDRYIVGQKDAKRAVAIALRNRWRRQQLPEHLREEVLPKNILMIGPTGVGKTEIARRLAKLAQAPFMKVEATKFTEVGYVGRDVEQIIRDLVEIALTQTRERLRQEVQAKAELAAEERVITALVGEGAAADTRHRFRKMLREGQLDSREIEVEVADNAGASMPTMDIPGMPGAQMGMINLNDIFGKAFGQRTRKKKMSVADSYAVLTEEEADKLLDEEAVTREAIQSVEQNGIVFLDEIDKICARSERSGADVSREGVQRDLLPLIEGTTVATKRGPVKTDHILFIASGAFHLAKPSDLLPELQGRLPIRVELQALTRDDFKRILTEPEASLIKQYVALLATEQVTLDFRDDAIDALATLSAEVNASVENIGARRLHTVMERLLEEVSFTATDKPGETITVDAAFVQKHVGDLAKNADLSKFIL</sequence>
<dbReference type="InterPro" id="IPR003959">
    <property type="entry name" value="ATPase_AAA_core"/>
</dbReference>
<evidence type="ECO:0000256" key="5">
    <source>
        <dbReference type="ARBA" id="ARBA00022840"/>
    </source>
</evidence>
<keyword evidence="3 7" id="KW-0963">Cytoplasm</keyword>
<comment type="caution">
    <text evidence="10">The sequence shown here is derived from an EMBL/GenBank/DDBJ whole genome shotgun (WGS) entry which is preliminary data.</text>
</comment>
<dbReference type="RefSeq" id="WP_121221385.1">
    <property type="nucleotide sequence ID" value="NZ_RBIG01000003.1"/>
</dbReference>
<feature type="binding site" evidence="7">
    <location>
        <position position="249"/>
    </location>
    <ligand>
        <name>ATP</name>
        <dbReference type="ChEBI" id="CHEBI:30616"/>
    </ligand>
</feature>
<dbReference type="GO" id="GO:0043335">
    <property type="term" value="P:protein unfolding"/>
    <property type="evidence" value="ECO:0007669"/>
    <property type="project" value="UniProtKB-UniRule"/>
</dbReference>
<keyword evidence="10" id="KW-0378">Hydrolase</keyword>
<evidence type="ECO:0000256" key="6">
    <source>
        <dbReference type="ARBA" id="ARBA00023186"/>
    </source>
</evidence>
<dbReference type="InterPro" id="IPR003593">
    <property type="entry name" value="AAA+_ATPase"/>
</dbReference>
<dbReference type="CDD" id="cd19498">
    <property type="entry name" value="RecA-like_HslU"/>
    <property type="match status" value="1"/>
</dbReference>
<comment type="subunit">
    <text evidence="7">A double ring-shaped homohexamer of HslV is capped on each side by a ring-shaped HslU homohexamer. The assembly of the HslU/HslV complex is dependent on binding of ATP.</text>
</comment>
<feature type="binding site" evidence="7">
    <location>
        <position position="18"/>
    </location>
    <ligand>
        <name>ATP</name>
        <dbReference type="ChEBI" id="CHEBI:30616"/>
    </ligand>
</feature>
<evidence type="ECO:0000313" key="10">
    <source>
        <dbReference type="EMBL" id="RKQ68656.1"/>
    </source>
</evidence>
<gene>
    <name evidence="7" type="primary">hslU</name>
    <name evidence="10" type="ORF">BCL74_3138</name>
</gene>
<protein>
    <recommendedName>
        <fullName evidence="7">ATP-dependent protease ATPase subunit HslU</fullName>
    </recommendedName>
    <alternativeName>
        <fullName evidence="7">Unfoldase HslU</fullName>
    </alternativeName>
</protein>
<keyword evidence="4 7" id="KW-0547">Nucleotide-binding</keyword>
<dbReference type="GO" id="GO:0008233">
    <property type="term" value="F:peptidase activity"/>
    <property type="evidence" value="ECO:0007669"/>
    <property type="project" value="UniProtKB-KW"/>
</dbReference>
<feature type="domain" description="AAA+ ATPase" evidence="8">
    <location>
        <begin position="49"/>
        <end position="325"/>
    </location>
</feature>
<dbReference type="NCBIfam" id="NF003544">
    <property type="entry name" value="PRK05201.1"/>
    <property type="match status" value="1"/>
</dbReference>
<dbReference type="GO" id="GO:0036402">
    <property type="term" value="F:proteasome-activating activity"/>
    <property type="evidence" value="ECO:0007669"/>
    <property type="project" value="UniProtKB-UniRule"/>
</dbReference>
<comment type="function">
    <text evidence="7">ATPase subunit of a proteasome-like degradation complex; this subunit has chaperone activity. The binding of ATP and its subsequent hydrolysis by HslU are essential for unfolding of protein substrates subsequently hydrolyzed by HslV. HslU recognizes the N-terminal part of its protein substrates and unfolds these before they are guided to HslV for hydrolysis.</text>
</comment>
<dbReference type="InterPro" id="IPR004491">
    <property type="entry name" value="HslU"/>
</dbReference>
<dbReference type="FunFam" id="3.40.50.300:FF:000220">
    <property type="entry name" value="ATP-dependent protease ATPase subunit HslU"/>
    <property type="match status" value="1"/>
</dbReference>
<evidence type="ECO:0000256" key="3">
    <source>
        <dbReference type="ARBA" id="ARBA00022490"/>
    </source>
</evidence>
<evidence type="ECO:0000259" key="8">
    <source>
        <dbReference type="SMART" id="SM00382"/>
    </source>
</evidence>
<proteinExistence type="inferred from homology"/>
<dbReference type="SMART" id="SM01086">
    <property type="entry name" value="ClpB_D2-small"/>
    <property type="match status" value="1"/>
</dbReference>
<dbReference type="Pfam" id="PF07724">
    <property type="entry name" value="AAA_2"/>
    <property type="match status" value="1"/>
</dbReference>
<dbReference type="Proteomes" id="UP000277424">
    <property type="component" value="Unassembled WGS sequence"/>
</dbReference>
<organism evidence="10 11">
    <name type="scientific">Oceanibaculum indicum</name>
    <dbReference type="NCBI Taxonomy" id="526216"/>
    <lineage>
        <taxon>Bacteria</taxon>
        <taxon>Pseudomonadati</taxon>
        <taxon>Pseudomonadota</taxon>
        <taxon>Alphaproteobacteria</taxon>
        <taxon>Rhodospirillales</taxon>
        <taxon>Oceanibaculaceae</taxon>
        <taxon>Oceanibaculum</taxon>
    </lineage>
</organism>
<feature type="binding site" evidence="7">
    <location>
        <begin position="60"/>
        <end position="65"/>
    </location>
    <ligand>
        <name>ATP</name>
        <dbReference type="ChEBI" id="CHEBI:30616"/>
    </ligand>
</feature>
<feature type="domain" description="Clp ATPase C-terminal" evidence="9">
    <location>
        <begin position="328"/>
        <end position="417"/>
    </location>
</feature>
<dbReference type="InterPro" id="IPR027417">
    <property type="entry name" value="P-loop_NTPase"/>
</dbReference>
<accession>A0A420WCF4</accession>
<dbReference type="AlphaFoldDB" id="A0A420WCF4"/>
<dbReference type="NCBIfam" id="TIGR00390">
    <property type="entry name" value="hslU"/>
    <property type="match status" value="1"/>
</dbReference>
<dbReference type="SMART" id="SM00382">
    <property type="entry name" value="AAA"/>
    <property type="match status" value="1"/>
</dbReference>
<dbReference type="FunFam" id="3.40.50.300:FF:000213">
    <property type="entry name" value="ATP-dependent protease ATPase subunit HslU"/>
    <property type="match status" value="1"/>
</dbReference>
<keyword evidence="5 7" id="KW-0067">ATP-binding</keyword>
<dbReference type="PANTHER" id="PTHR48102">
    <property type="entry name" value="ATP-DEPENDENT CLP PROTEASE ATP-BINDING SUBUNIT CLPX-LIKE, MITOCHONDRIAL-RELATED"/>
    <property type="match status" value="1"/>
</dbReference>
<dbReference type="SUPFAM" id="SSF52540">
    <property type="entry name" value="P-loop containing nucleoside triphosphate hydrolases"/>
    <property type="match status" value="1"/>
</dbReference>
<dbReference type="GO" id="GO:0016887">
    <property type="term" value="F:ATP hydrolysis activity"/>
    <property type="evidence" value="ECO:0007669"/>
    <property type="project" value="InterPro"/>
</dbReference>
<name>A0A420WCF4_9PROT</name>
<keyword evidence="10" id="KW-0645">Protease</keyword>